<name>A0AA37SM08_9BACT</name>
<dbReference type="InterPro" id="IPR015943">
    <property type="entry name" value="WD40/YVTN_repeat-like_dom_sf"/>
</dbReference>
<gene>
    <name evidence="2" type="ORF">GCM10007940_17080</name>
</gene>
<organism evidence="2 3">
    <name type="scientific">Portibacter lacus</name>
    <dbReference type="NCBI Taxonomy" id="1099794"/>
    <lineage>
        <taxon>Bacteria</taxon>
        <taxon>Pseudomonadati</taxon>
        <taxon>Bacteroidota</taxon>
        <taxon>Saprospiria</taxon>
        <taxon>Saprospirales</taxon>
        <taxon>Haliscomenobacteraceae</taxon>
        <taxon>Portibacter</taxon>
    </lineage>
</organism>
<keyword evidence="3" id="KW-1185">Reference proteome</keyword>
<evidence type="ECO:0000313" key="2">
    <source>
        <dbReference type="EMBL" id="GLR17093.1"/>
    </source>
</evidence>
<reference evidence="2" key="2">
    <citation type="submission" date="2023-01" db="EMBL/GenBank/DDBJ databases">
        <title>Draft genome sequence of Portibacter lacus strain NBRC 108769.</title>
        <authorList>
            <person name="Sun Q."/>
            <person name="Mori K."/>
        </authorList>
    </citation>
    <scope>NUCLEOTIDE SEQUENCE</scope>
    <source>
        <strain evidence="2">NBRC 108769</strain>
    </source>
</reference>
<protein>
    <recommendedName>
        <fullName evidence="1">Secretion system C-terminal sorting domain-containing protein</fullName>
    </recommendedName>
</protein>
<comment type="caution">
    <text evidence="2">The sequence shown here is derived from an EMBL/GenBank/DDBJ whole genome shotgun (WGS) entry which is preliminary data.</text>
</comment>
<evidence type="ECO:0000313" key="3">
    <source>
        <dbReference type="Proteomes" id="UP001156666"/>
    </source>
</evidence>
<dbReference type="SUPFAM" id="SSF69322">
    <property type="entry name" value="Tricorn protease domain 2"/>
    <property type="match status" value="1"/>
</dbReference>
<sequence length="480" mass="53014">MIGQDLSEGLMVNDLSLHPMQDIEKPAYLSTIIDPSFGTTIRRISNAGAGEVIVPMYSTIQAWNADESMMILYNQTAGHHELLDGMNYQFIRSLDDVSPDDIEQIFWDFNDPNIFYYPDNSTKDFIKYSVSDQSKETLVNMIEVSACGGGISMGNDIQMMSWDSDVFTFRCENATGYCYRISTKELTTFEISELNYTAPTVAPSGNRFYHETHVYDSLGNKVLDLNVNKSEHSSIGKLANGNDAYFAIAFAEGPNGGCIGDIIAHDLTTGECIPVISESQGYDYPQSGTHISSLAHKNTEGGWLAASMMGYDKDGQELLDQELVIAKVEDGNIKVCRIGHHRSDEDQFDYWGEPHAVISPSGTRVLFGSDWSGAEDGESVDSYVVELPSFSTSSAVGGLNLKPATFKIYPNPVHERATLVFEDSSQMSIMVYDINGRKLIQENFNGNRYEINTERLGAGLYFFTATDGVGAAMKGKFVKN</sequence>
<reference evidence="2" key="1">
    <citation type="journal article" date="2014" name="Int. J. Syst. Evol. Microbiol.">
        <title>Complete genome sequence of Corynebacterium casei LMG S-19264T (=DSM 44701T), isolated from a smear-ripened cheese.</title>
        <authorList>
            <consortium name="US DOE Joint Genome Institute (JGI-PGF)"/>
            <person name="Walter F."/>
            <person name="Albersmeier A."/>
            <person name="Kalinowski J."/>
            <person name="Ruckert C."/>
        </authorList>
    </citation>
    <scope>NUCLEOTIDE SEQUENCE</scope>
    <source>
        <strain evidence="2">NBRC 108769</strain>
    </source>
</reference>
<dbReference type="InterPro" id="IPR026444">
    <property type="entry name" value="Secre_tail"/>
</dbReference>
<dbReference type="Proteomes" id="UP001156666">
    <property type="component" value="Unassembled WGS sequence"/>
</dbReference>
<dbReference type="Gene3D" id="2.130.10.10">
    <property type="entry name" value="YVTN repeat-like/Quinoprotein amine dehydrogenase"/>
    <property type="match status" value="1"/>
</dbReference>
<dbReference type="NCBIfam" id="TIGR04183">
    <property type="entry name" value="Por_Secre_tail"/>
    <property type="match status" value="1"/>
</dbReference>
<accession>A0AA37SM08</accession>
<dbReference type="Pfam" id="PF18962">
    <property type="entry name" value="Por_Secre_tail"/>
    <property type="match status" value="1"/>
</dbReference>
<dbReference type="EMBL" id="BSOH01000007">
    <property type="protein sequence ID" value="GLR17093.1"/>
    <property type="molecule type" value="Genomic_DNA"/>
</dbReference>
<proteinExistence type="predicted"/>
<dbReference type="AlphaFoldDB" id="A0AA37SM08"/>
<evidence type="ECO:0000259" key="1">
    <source>
        <dbReference type="Pfam" id="PF18962"/>
    </source>
</evidence>
<feature type="domain" description="Secretion system C-terminal sorting" evidence="1">
    <location>
        <begin position="408"/>
        <end position="473"/>
    </location>
</feature>